<evidence type="ECO:0000256" key="1">
    <source>
        <dbReference type="ARBA" id="ARBA00022801"/>
    </source>
</evidence>
<dbReference type="Gene3D" id="2.120.10.30">
    <property type="entry name" value="TolB, C-terminal domain"/>
    <property type="match status" value="1"/>
</dbReference>
<dbReference type="InterPro" id="IPR011042">
    <property type="entry name" value="6-blade_b-propeller_TolB-like"/>
</dbReference>
<dbReference type="InterPro" id="IPR001375">
    <property type="entry name" value="Peptidase_S9_cat"/>
</dbReference>
<dbReference type="SUPFAM" id="SSF53474">
    <property type="entry name" value="alpha/beta-Hydrolases"/>
    <property type="match status" value="1"/>
</dbReference>
<keyword evidence="2" id="KW-0720">Serine protease</keyword>
<dbReference type="Pfam" id="PF00326">
    <property type="entry name" value="Peptidase_S9"/>
    <property type="match status" value="1"/>
</dbReference>
<dbReference type="SUPFAM" id="SSF82171">
    <property type="entry name" value="DPP6 N-terminal domain-like"/>
    <property type="match status" value="1"/>
</dbReference>
<protein>
    <recommendedName>
        <fullName evidence="5">Acyl-peptide hydrolase</fullName>
    </recommendedName>
    <alternativeName>
        <fullName evidence="4">Acylaminoacyl-peptidase</fullName>
    </alternativeName>
</protein>
<comment type="caution">
    <text evidence="9">The sequence shown here is derived from an EMBL/GenBank/DDBJ whole genome shotgun (WGS) entry which is preliminary data.</text>
</comment>
<evidence type="ECO:0000259" key="8">
    <source>
        <dbReference type="Pfam" id="PF00326"/>
    </source>
</evidence>
<name>H0E1Q6_9ACTN</name>
<evidence type="ECO:0000256" key="5">
    <source>
        <dbReference type="ARBA" id="ARBA00032596"/>
    </source>
</evidence>
<dbReference type="PROSITE" id="PS00708">
    <property type="entry name" value="PRO_ENDOPEP_SER"/>
    <property type="match status" value="1"/>
</dbReference>
<feature type="domain" description="Peptidase S9 prolyl oligopeptidase catalytic" evidence="8">
    <location>
        <begin position="441"/>
        <end position="639"/>
    </location>
</feature>
<comment type="function">
    <text evidence="6">This enzyme catalyzes the hydrolysis of the N-terminal peptide bond of an N-acetylated peptide to generate an N-acetylated amino acid and a peptide with a free N-terminus. It preferentially cleaves off Ac-Ala, Ac-Met and Ac-Ser. Also, involved in the degradation of oxidized and glycated proteins.</text>
</comment>
<evidence type="ECO:0000313" key="9">
    <source>
        <dbReference type="EMBL" id="EHN12399.1"/>
    </source>
</evidence>
<dbReference type="OrthoDB" id="262125at2"/>
<sequence length="654" mass="68401">MSDDRPPLRHADVLACRAIGNVALSPDGDRVAYVVADPPRPGAAPATTLVVAATGDGREQRVGTDDGIHDLPTWSPDGRRLAFAADHDGSGLLRLLLREPDATVRPVGEVAGSVEQLRWSADGRAILVLAADPGSDRAGARGGTAIGSSADGTGPLVRRPGERWRRLHLVDVESGRTRVVGPPGLNVWELDWPGSGPVAAVVSGDPSESGWYDASVVAIDLVDGAVRSVHRPRRQVQSPAIDGDGRIAFVEGLASDRTEVQGVVTVVVPDGDGSRVRRLGIEATSVAWLADGRLLFAAQDGIGAVCGAVDRDGGVDRWWRGTATIGRADAACASASRDGRLVAAALQAPDLPPEVALLEPAAREAGWRTLTSCNAGLRERRTPPAERVAWTASDGLELEGILVRPVDHGDAPLPLVVAVHGGPTNTWTASFSPARLHLGVALLDAGYALLLPNVRGSSGRGQAFAERNVGDMGGGDLGDVLAAIDALVERGLVDRDRVGITGVSYGGFLSAWAPTQCDAFAAAVPVACVSDWLSFHHTTNIPRFDELLLGTDPVAGAAEYRHRSPVAHARRCRTPTLLLHGADDRCTPPTQAQEQFQALAEAGCETELVLYPGAGHGWSDHGQLVDSAARTVAWFDRHLACGPRTTVADGACDG</sequence>
<gene>
    <name evidence="9" type="ORF">PAI11_07180</name>
</gene>
<keyword evidence="2" id="KW-0645">Protease</keyword>
<dbReference type="GO" id="GO:0006508">
    <property type="term" value="P:proteolysis"/>
    <property type="evidence" value="ECO:0007669"/>
    <property type="project" value="InterPro"/>
</dbReference>
<dbReference type="Gene3D" id="3.40.50.1820">
    <property type="entry name" value="alpha/beta hydrolase"/>
    <property type="match status" value="1"/>
</dbReference>
<evidence type="ECO:0000256" key="7">
    <source>
        <dbReference type="SAM" id="MobiDB-lite"/>
    </source>
</evidence>
<dbReference type="Pfam" id="PF07676">
    <property type="entry name" value="PD40"/>
    <property type="match status" value="1"/>
</dbReference>
<dbReference type="InterPro" id="IPR011659">
    <property type="entry name" value="WD40"/>
</dbReference>
<dbReference type="InterPro" id="IPR029058">
    <property type="entry name" value="AB_hydrolase_fold"/>
</dbReference>
<feature type="region of interest" description="Disordered" evidence="7">
    <location>
        <begin position="137"/>
        <end position="156"/>
    </location>
</feature>
<organism evidence="9 10">
    <name type="scientific">Patulibacter medicamentivorans</name>
    <dbReference type="NCBI Taxonomy" id="1097667"/>
    <lineage>
        <taxon>Bacteria</taxon>
        <taxon>Bacillati</taxon>
        <taxon>Actinomycetota</taxon>
        <taxon>Thermoleophilia</taxon>
        <taxon>Solirubrobacterales</taxon>
        <taxon>Patulibacteraceae</taxon>
        <taxon>Patulibacter</taxon>
    </lineage>
</organism>
<accession>H0E1Q6</accession>
<evidence type="ECO:0000256" key="3">
    <source>
        <dbReference type="ARBA" id="ARBA00022990"/>
    </source>
</evidence>
<evidence type="ECO:0000313" key="10">
    <source>
        <dbReference type="Proteomes" id="UP000005143"/>
    </source>
</evidence>
<dbReference type="InterPro" id="IPR002471">
    <property type="entry name" value="Pept_S9_AS"/>
</dbReference>
<dbReference type="RefSeq" id="WP_007570972.1">
    <property type="nucleotide sequence ID" value="NZ_AGUD01000028.1"/>
</dbReference>
<proteinExistence type="predicted"/>
<reference evidence="9 10" key="1">
    <citation type="journal article" date="2013" name="Biodegradation">
        <title>Quantitative proteomic analysis of ibuprofen-degrading Patulibacter sp. strain I11.</title>
        <authorList>
            <person name="Almeida B."/>
            <person name="Kjeldal H."/>
            <person name="Lolas I."/>
            <person name="Knudsen A.D."/>
            <person name="Carvalho G."/>
            <person name="Nielsen K.L."/>
            <person name="Barreto Crespo M.T."/>
            <person name="Stensballe A."/>
            <person name="Nielsen J.L."/>
        </authorList>
    </citation>
    <scope>NUCLEOTIDE SEQUENCE [LARGE SCALE GENOMIC DNA]</scope>
    <source>
        <strain evidence="9 10">I11</strain>
    </source>
</reference>
<dbReference type="AlphaFoldDB" id="H0E1Q6"/>
<dbReference type="GO" id="GO:0004252">
    <property type="term" value="F:serine-type endopeptidase activity"/>
    <property type="evidence" value="ECO:0007669"/>
    <property type="project" value="InterPro"/>
</dbReference>
<dbReference type="Proteomes" id="UP000005143">
    <property type="component" value="Unassembled WGS sequence"/>
</dbReference>
<dbReference type="EMBL" id="AGUD01000028">
    <property type="protein sequence ID" value="EHN12399.1"/>
    <property type="molecule type" value="Genomic_DNA"/>
</dbReference>
<keyword evidence="1" id="KW-0378">Hydrolase</keyword>
<dbReference type="PANTHER" id="PTHR42776:SF27">
    <property type="entry name" value="DIPEPTIDYL PEPTIDASE FAMILY MEMBER 6"/>
    <property type="match status" value="1"/>
</dbReference>
<evidence type="ECO:0000256" key="4">
    <source>
        <dbReference type="ARBA" id="ARBA00032284"/>
    </source>
</evidence>
<evidence type="ECO:0000256" key="6">
    <source>
        <dbReference type="ARBA" id="ARBA00045885"/>
    </source>
</evidence>
<evidence type="ECO:0000256" key="2">
    <source>
        <dbReference type="ARBA" id="ARBA00022825"/>
    </source>
</evidence>
<keyword evidence="3" id="KW-0007">Acetylation</keyword>
<keyword evidence="10" id="KW-1185">Reference proteome</keyword>
<dbReference type="PANTHER" id="PTHR42776">
    <property type="entry name" value="SERINE PEPTIDASE S9 FAMILY MEMBER"/>
    <property type="match status" value="1"/>
</dbReference>